<dbReference type="PANTHER" id="PTHR24300:SF375">
    <property type="entry name" value="CYTOCHROME P450 FAMILY"/>
    <property type="match status" value="1"/>
</dbReference>
<dbReference type="Proteomes" id="UP000678393">
    <property type="component" value="Unassembled WGS sequence"/>
</dbReference>
<dbReference type="PRINTS" id="PR00385">
    <property type="entry name" value="P450"/>
</dbReference>
<evidence type="ECO:0000256" key="3">
    <source>
        <dbReference type="ARBA" id="ARBA00004406"/>
    </source>
</evidence>
<dbReference type="GO" id="GO:0020037">
    <property type="term" value="F:heme binding"/>
    <property type="evidence" value="ECO:0007669"/>
    <property type="project" value="InterPro"/>
</dbReference>
<dbReference type="InterPro" id="IPR001128">
    <property type="entry name" value="Cyt_P450"/>
</dbReference>
<sequence>MLQEVFVTHGKDFDKRPQVFTVLKVGQGKAVVNSSGKVWKEHRTFLLEHMRDLGIGKTKFEDNVIEEIQHFIKVLESTNGADFDPKYCLQTATSNIICSISFGKRFEYSDPDFVEILNIFESNMKLSGGTAIVNYFPFLEKMPGDPFKCEQCLENVATIQTKLSTWVAHHKKTLDPDKPRDFIDYYLLEMQKKLESKEKTTLNESELLKFIGDLFVGGTETTATSLRWALIFLVRHPDVQQKVHQEIIATLGERTQLSVLDEKNMPFTTAVIMESQRLGDIAPFSLLHSNFDEVRLREYVIPAGSVVIPCVNSAHMDPHIWDNPGRIQTQSSLFQNISTSTVMFHVIAISLLFFPLTGPRTCPGRGLGKMEVFLLLTSIVQHFEMCPATSGQLPSQDGYVGITHVPYPHKIRFMKRNGPRDTSHND</sequence>
<evidence type="ECO:0000256" key="10">
    <source>
        <dbReference type="ARBA" id="ARBA00023004"/>
    </source>
</evidence>
<dbReference type="EMBL" id="CAJHNH020003323">
    <property type="protein sequence ID" value="CAG5129012.1"/>
    <property type="molecule type" value="Genomic_DNA"/>
</dbReference>
<dbReference type="InterPro" id="IPR050182">
    <property type="entry name" value="Cytochrome_P450_fam2"/>
</dbReference>
<evidence type="ECO:0000256" key="11">
    <source>
        <dbReference type="ARBA" id="ARBA00023033"/>
    </source>
</evidence>
<comment type="caution">
    <text evidence="14">The sequence shown here is derived from an EMBL/GenBank/DDBJ whole genome shotgun (WGS) entry which is preliminary data.</text>
</comment>
<dbReference type="FunFam" id="1.10.630.10:FF:000238">
    <property type="entry name" value="Cytochrome P450 2A6"/>
    <property type="match status" value="1"/>
</dbReference>
<dbReference type="PRINTS" id="PR00463">
    <property type="entry name" value="EP450I"/>
</dbReference>
<evidence type="ECO:0000256" key="12">
    <source>
        <dbReference type="ARBA" id="ARBA00023136"/>
    </source>
</evidence>
<reference evidence="14" key="1">
    <citation type="submission" date="2021-04" db="EMBL/GenBank/DDBJ databases">
        <authorList>
            <consortium name="Molecular Ecology Group"/>
        </authorList>
    </citation>
    <scope>NUCLEOTIDE SEQUENCE</scope>
</reference>
<dbReference type="GO" id="GO:0006082">
    <property type="term" value="P:organic acid metabolic process"/>
    <property type="evidence" value="ECO:0007669"/>
    <property type="project" value="TreeGrafter"/>
</dbReference>
<keyword evidence="12" id="KW-0472">Membrane</keyword>
<evidence type="ECO:0000256" key="9">
    <source>
        <dbReference type="ARBA" id="ARBA00023002"/>
    </source>
</evidence>
<keyword evidence="11" id="KW-0503">Monooxygenase</keyword>
<proteinExistence type="inferred from homology"/>
<dbReference type="PANTHER" id="PTHR24300">
    <property type="entry name" value="CYTOCHROME P450 508A4-RELATED"/>
    <property type="match status" value="1"/>
</dbReference>
<dbReference type="AlphaFoldDB" id="A0A8S3ZP04"/>
<dbReference type="GO" id="GO:0016712">
    <property type="term" value="F:oxidoreductase activity, acting on paired donors, with incorporation or reduction of molecular oxygen, reduced flavin or flavoprotein as one donor, and incorporation of one atom of oxygen"/>
    <property type="evidence" value="ECO:0007669"/>
    <property type="project" value="TreeGrafter"/>
</dbReference>
<keyword evidence="9" id="KW-0560">Oxidoreductase</keyword>
<dbReference type="GO" id="GO:0005789">
    <property type="term" value="C:endoplasmic reticulum membrane"/>
    <property type="evidence" value="ECO:0007669"/>
    <property type="project" value="UniProtKB-SubCell"/>
</dbReference>
<evidence type="ECO:0000256" key="6">
    <source>
        <dbReference type="ARBA" id="ARBA00022723"/>
    </source>
</evidence>
<organism evidence="14 15">
    <name type="scientific">Candidula unifasciata</name>
    <dbReference type="NCBI Taxonomy" id="100452"/>
    <lineage>
        <taxon>Eukaryota</taxon>
        <taxon>Metazoa</taxon>
        <taxon>Spiralia</taxon>
        <taxon>Lophotrochozoa</taxon>
        <taxon>Mollusca</taxon>
        <taxon>Gastropoda</taxon>
        <taxon>Heterobranchia</taxon>
        <taxon>Euthyneura</taxon>
        <taxon>Panpulmonata</taxon>
        <taxon>Eupulmonata</taxon>
        <taxon>Stylommatophora</taxon>
        <taxon>Helicina</taxon>
        <taxon>Helicoidea</taxon>
        <taxon>Geomitridae</taxon>
        <taxon>Candidula</taxon>
    </lineage>
</organism>
<evidence type="ECO:0000256" key="4">
    <source>
        <dbReference type="ARBA" id="ARBA00010617"/>
    </source>
</evidence>
<comment type="subcellular location">
    <subcellularLocation>
        <location evidence="3">Endoplasmic reticulum membrane</location>
        <topology evidence="3">Peripheral membrane protein</topology>
    </subcellularLocation>
    <subcellularLocation>
        <location evidence="2">Microsome membrane</location>
        <topology evidence="2">Peripheral membrane protein</topology>
    </subcellularLocation>
</comment>
<keyword evidence="15" id="KW-1185">Reference proteome</keyword>
<comment type="cofactor">
    <cofactor evidence="1 13">
        <name>heme</name>
        <dbReference type="ChEBI" id="CHEBI:30413"/>
    </cofactor>
</comment>
<evidence type="ECO:0000256" key="1">
    <source>
        <dbReference type="ARBA" id="ARBA00001971"/>
    </source>
</evidence>
<accession>A0A8S3ZP04</accession>
<keyword evidence="5 13" id="KW-0349">Heme</keyword>
<comment type="similarity">
    <text evidence="4">Belongs to the cytochrome P450 family.</text>
</comment>
<feature type="binding site" description="axial binding residue" evidence="13">
    <location>
        <position position="362"/>
    </location>
    <ligand>
        <name>heme</name>
        <dbReference type="ChEBI" id="CHEBI:30413"/>
    </ligand>
    <ligandPart>
        <name>Fe</name>
        <dbReference type="ChEBI" id="CHEBI:18248"/>
    </ligandPart>
</feature>
<dbReference type="Pfam" id="PF00067">
    <property type="entry name" value="p450"/>
    <property type="match status" value="1"/>
</dbReference>
<keyword evidence="7" id="KW-0256">Endoplasmic reticulum</keyword>
<name>A0A8S3ZP04_9EUPU</name>
<keyword evidence="8" id="KW-0492">Microsome</keyword>
<evidence type="ECO:0000256" key="2">
    <source>
        <dbReference type="ARBA" id="ARBA00004174"/>
    </source>
</evidence>
<dbReference type="OrthoDB" id="1844152at2759"/>
<dbReference type="GO" id="GO:0006805">
    <property type="term" value="P:xenobiotic metabolic process"/>
    <property type="evidence" value="ECO:0007669"/>
    <property type="project" value="TreeGrafter"/>
</dbReference>
<gene>
    <name evidence="14" type="ORF">CUNI_LOCUS14570</name>
</gene>
<dbReference type="Gene3D" id="1.10.630.10">
    <property type="entry name" value="Cytochrome P450"/>
    <property type="match status" value="1"/>
</dbReference>
<dbReference type="GO" id="GO:0005506">
    <property type="term" value="F:iron ion binding"/>
    <property type="evidence" value="ECO:0007669"/>
    <property type="project" value="InterPro"/>
</dbReference>
<evidence type="ECO:0000256" key="8">
    <source>
        <dbReference type="ARBA" id="ARBA00022848"/>
    </source>
</evidence>
<evidence type="ECO:0000313" key="14">
    <source>
        <dbReference type="EMBL" id="CAG5129012.1"/>
    </source>
</evidence>
<evidence type="ECO:0000256" key="5">
    <source>
        <dbReference type="ARBA" id="ARBA00022617"/>
    </source>
</evidence>
<protein>
    <recommendedName>
        <fullName evidence="16">Cytochrome P450</fullName>
    </recommendedName>
</protein>
<dbReference type="InterPro" id="IPR036396">
    <property type="entry name" value="Cyt_P450_sf"/>
</dbReference>
<evidence type="ECO:0000256" key="13">
    <source>
        <dbReference type="PIRSR" id="PIRSR602401-1"/>
    </source>
</evidence>
<dbReference type="InterPro" id="IPR002401">
    <property type="entry name" value="Cyt_P450_E_grp-I"/>
</dbReference>
<evidence type="ECO:0000313" key="15">
    <source>
        <dbReference type="Proteomes" id="UP000678393"/>
    </source>
</evidence>
<keyword evidence="6 13" id="KW-0479">Metal-binding</keyword>
<dbReference type="SUPFAM" id="SSF48264">
    <property type="entry name" value="Cytochrome P450"/>
    <property type="match status" value="1"/>
</dbReference>
<evidence type="ECO:0000256" key="7">
    <source>
        <dbReference type="ARBA" id="ARBA00022824"/>
    </source>
</evidence>
<keyword evidence="10 13" id="KW-0408">Iron</keyword>
<evidence type="ECO:0008006" key="16">
    <source>
        <dbReference type="Google" id="ProtNLM"/>
    </source>
</evidence>